<gene>
    <name evidence="2" type="ORF">AAF712_015605</name>
</gene>
<evidence type="ECO:0000256" key="1">
    <source>
        <dbReference type="SAM" id="MobiDB-lite"/>
    </source>
</evidence>
<evidence type="ECO:0000313" key="2">
    <source>
        <dbReference type="EMBL" id="KAL0057745.1"/>
    </source>
</evidence>
<dbReference type="EMBL" id="JBBXMP010000446">
    <property type="protein sequence ID" value="KAL0057745.1"/>
    <property type="molecule type" value="Genomic_DNA"/>
</dbReference>
<evidence type="ECO:0008006" key="4">
    <source>
        <dbReference type="Google" id="ProtNLM"/>
    </source>
</evidence>
<sequence>MSSPSSSPTPEPQDEDSQLFEIMTSATHYIAQARKKGRGGKLGPVTYKTETKNKQVEFKLDPDDSKNYSSFLNTIYRLHDSKAKGTITEKSPYSFKMAIPPKNTKTNAVDIDSREEYEDHVNKLLAAVKDGGGSGKSTKPVAVWFDMKHAKGFLKDTGNNDDDNDNSARKDGSNEDHAHSTDDEGSVDGDGLTKLDRALAEITLDLQKNYAVAGEENCYAYLDPETGILVYLTPQMTKEWYDKICTLDAPPRTTTFDFVNRQRSIRRHRSVSESSMTEKGPLEHFVDILGHLKDISGNCSVAVDVPDTTSSLPEAKNTPTTLRRFLSYAKTQHNVVVPARAEEAMTQLGFGPDVLHLVTSSELEQLGFTKGDTIRIKTHAEKWWKGPDARQPFRRSQSPHARSPAVNPSLPNPGPFTPLRVPRPQTPTNDSREADIRFEKRFRDGSGASTVWGYGFMDAGSPKPDIDYDWFWYSNDLKRYLPMPCGSAPELEGQICPLDMD</sequence>
<comment type="caution">
    <text evidence="2">The sequence shown here is derived from an EMBL/GenBank/DDBJ whole genome shotgun (WGS) entry which is preliminary data.</text>
</comment>
<keyword evidence="3" id="KW-1185">Reference proteome</keyword>
<accession>A0ABR2Z8R8</accession>
<feature type="region of interest" description="Disordered" evidence="1">
    <location>
        <begin position="155"/>
        <end position="190"/>
    </location>
</feature>
<feature type="compositionally biased region" description="Basic and acidic residues" evidence="1">
    <location>
        <begin position="166"/>
        <end position="182"/>
    </location>
</feature>
<reference evidence="2 3" key="1">
    <citation type="submission" date="2024-05" db="EMBL/GenBank/DDBJ databases">
        <title>A draft genome resource for the thread blight pathogen Marasmius tenuissimus strain MS-2.</title>
        <authorList>
            <person name="Yulfo-Soto G.E."/>
            <person name="Baruah I.K."/>
            <person name="Amoako-Attah I."/>
            <person name="Bukari Y."/>
            <person name="Meinhardt L.W."/>
            <person name="Bailey B.A."/>
            <person name="Cohen S.P."/>
        </authorList>
    </citation>
    <scope>NUCLEOTIDE SEQUENCE [LARGE SCALE GENOMIC DNA]</scope>
    <source>
        <strain evidence="2 3">MS-2</strain>
    </source>
</reference>
<evidence type="ECO:0000313" key="3">
    <source>
        <dbReference type="Proteomes" id="UP001437256"/>
    </source>
</evidence>
<feature type="region of interest" description="Disordered" evidence="1">
    <location>
        <begin position="386"/>
        <end position="431"/>
    </location>
</feature>
<dbReference type="Proteomes" id="UP001437256">
    <property type="component" value="Unassembled WGS sequence"/>
</dbReference>
<organism evidence="2 3">
    <name type="scientific">Marasmius tenuissimus</name>
    <dbReference type="NCBI Taxonomy" id="585030"/>
    <lineage>
        <taxon>Eukaryota</taxon>
        <taxon>Fungi</taxon>
        <taxon>Dikarya</taxon>
        <taxon>Basidiomycota</taxon>
        <taxon>Agaricomycotina</taxon>
        <taxon>Agaricomycetes</taxon>
        <taxon>Agaricomycetidae</taxon>
        <taxon>Agaricales</taxon>
        <taxon>Marasmiineae</taxon>
        <taxon>Marasmiaceae</taxon>
        <taxon>Marasmius</taxon>
    </lineage>
</organism>
<proteinExistence type="predicted"/>
<name>A0ABR2Z8R8_9AGAR</name>
<protein>
    <recommendedName>
        <fullName evidence="4">SAM domain-containing protein</fullName>
    </recommendedName>
</protein>